<dbReference type="SUPFAM" id="SSF51556">
    <property type="entry name" value="Metallo-dependent hydrolases"/>
    <property type="match status" value="1"/>
</dbReference>
<evidence type="ECO:0000256" key="7">
    <source>
        <dbReference type="ARBA" id="ARBA00022723"/>
    </source>
</evidence>
<dbReference type="GO" id="GO:0005737">
    <property type="term" value="C:cytoplasm"/>
    <property type="evidence" value="ECO:0007669"/>
    <property type="project" value="TreeGrafter"/>
</dbReference>
<dbReference type="OrthoDB" id="9765462at2"/>
<dbReference type="FunFam" id="3.20.20.140:FF:000174">
    <property type="entry name" value="Dihydropyrimidinase-related protein 2"/>
    <property type="match status" value="1"/>
</dbReference>
<evidence type="ECO:0000313" key="11">
    <source>
        <dbReference type="EMBL" id="ATY85138.1"/>
    </source>
</evidence>
<dbReference type="InterPro" id="IPR017593">
    <property type="entry name" value="Allantoinase"/>
</dbReference>
<dbReference type="Pfam" id="PF01979">
    <property type="entry name" value="Amidohydro_1"/>
    <property type="match status" value="1"/>
</dbReference>
<dbReference type="Gene3D" id="3.20.20.140">
    <property type="entry name" value="Metal-dependent hydrolases"/>
    <property type="match status" value="1"/>
</dbReference>
<protein>
    <recommendedName>
        <fullName evidence="6">allantoinase</fullName>
        <ecNumber evidence="6">3.5.2.5</ecNumber>
    </recommendedName>
</protein>
<evidence type="ECO:0000256" key="2">
    <source>
        <dbReference type="ARBA" id="ARBA00004968"/>
    </source>
</evidence>
<dbReference type="Gene3D" id="2.30.40.10">
    <property type="entry name" value="Urease, subunit C, domain 1"/>
    <property type="match status" value="1"/>
</dbReference>
<dbReference type="EMBL" id="CP024955">
    <property type="protein sequence ID" value="ATY85138.1"/>
    <property type="molecule type" value="Genomic_DNA"/>
</dbReference>
<evidence type="ECO:0000256" key="5">
    <source>
        <dbReference type="ARBA" id="ARBA00011881"/>
    </source>
</evidence>
<dbReference type="GO" id="GO:0050897">
    <property type="term" value="F:cobalt ion binding"/>
    <property type="evidence" value="ECO:0007669"/>
    <property type="project" value="InterPro"/>
</dbReference>
<dbReference type="NCBIfam" id="TIGR00857">
    <property type="entry name" value="pyrC_multi"/>
    <property type="match status" value="1"/>
</dbReference>
<reference evidence="12" key="1">
    <citation type="submission" date="2017-11" db="EMBL/GenBank/DDBJ databases">
        <title>Complete Genome Sequence of Kyrpidia sp. Strain EA-1, a thermophilic, hydrogen-oxidizing Bacterium, isolated from the Azores.</title>
        <authorList>
            <person name="Reiner J.E."/>
            <person name="Lapp C.J."/>
            <person name="Bunk B."/>
            <person name="Gescher J."/>
        </authorList>
    </citation>
    <scope>NUCLEOTIDE SEQUENCE [LARGE SCALE GENOMIC DNA]</scope>
    <source>
        <strain evidence="12">EA-1</strain>
    </source>
</reference>
<comment type="pathway">
    <text evidence="2">Nitrogen metabolism; (S)-allantoin degradation; allantoate from (S)-allantoin: step 1/1.</text>
</comment>
<comment type="cofactor">
    <cofactor evidence="1">
        <name>Zn(2+)</name>
        <dbReference type="ChEBI" id="CHEBI:29105"/>
    </cofactor>
</comment>
<feature type="domain" description="Amidohydrolase-related" evidence="10">
    <location>
        <begin position="50"/>
        <end position="440"/>
    </location>
</feature>
<proteinExistence type="inferred from homology"/>
<dbReference type="EC" id="3.5.2.5" evidence="6"/>
<evidence type="ECO:0000259" key="10">
    <source>
        <dbReference type="Pfam" id="PF01979"/>
    </source>
</evidence>
<evidence type="ECO:0000256" key="8">
    <source>
        <dbReference type="ARBA" id="ARBA00022801"/>
    </source>
</evidence>
<organism evidence="11 12">
    <name type="scientific">Kyrpidia spormannii</name>
    <dbReference type="NCBI Taxonomy" id="2055160"/>
    <lineage>
        <taxon>Bacteria</taxon>
        <taxon>Bacillati</taxon>
        <taxon>Bacillota</taxon>
        <taxon>Bacilli</taxon>
        <taxon>Bacillales</taxon>
        <taxon>Alicyclobacillaceae</taxon>
        <taxon>Kyrpidia</taxon>
    </lineage>
</organism>
<comment type="similarity">
    <text evidence="3">Belongs to the metallo-dependent hydrolases superfamily. Hydantoinase/dihydropyrimidinase family.</text>
</comment>
<keyword evidence="8" id="KW-0378">Hydrolase</keyword>
<evidence type="ECO:0000256" key="1">
    <source>
        <dbReference type="ARBA" id="ARBA00001947"/>
    </source>
</evidence>
<dbReference type="PANTHER" id="PTHR43668:SF2">
    <property type="entry name" value="ALLANTOINASE"/>
    <property type="match status" value="1"/>
</dbReference>
<dbReference type="SUPFAM" id="SSF51338">
    <property type="entry name" value="Composite domain of metallo-dependent hydrolases"/>
    <property type="match status" value="1"/>
</dbReference>
<keyword evidence="12" id="KW-1185">Reference proteome</keyword>
<gene>
    <name evidence="11" type="primary">allB</name>
    <name evidence="11" type="ORF">CVV65_09535</name>
</gene>
<keyword evidence="9" id="KW-0862">Zinc</keyword>
<dbReference type="GO" id="GO:0008270">
    <property type="term" value="F:zinc ion binding"/>
    <property type="evidence" value="ECO:0007669"/>
    <property type="project" value="InterPro"/>
</dbReference>
<dbReference type="InterPro" id="IPR032466">
    <property type="entry name" value="Metal_Hydrolase"/>
</dbReference>
<name>A0A2K8N726_9BACL</name>
<evidence type="ECO:0000313" key="12">
    <source>
        <dbReference type="Proteomes" id="UP000231932"/>
    </source>
</evidence>
<dbReference type="NCBIfam" id="TIGR03178">
    <property type="entry name" value="allantoinase"/>
    <property type="match status" value="1"/>
</dbReference>
<dbReference type="GO" id="GO:0006145">
    <property type="term" value="P:purine nucleobase catabolic process"/>
    <property type="evidence" value="ECO:0007669"/>
    <property type="project" value="TreeGrafter"/>
</dbReference>
<dbReference type="KEGG" id="kyr:CVV65_09535"/>
<dbReference type="RefSeq" id="WP_100667931.1">
    <property type="nucleotide sequence ID" value="NZ_CP024955.1"/>
</dbReference>
<dbReference type="InterPro" id="IPR006680">
    <property type="entry name" value="Amidohydro-rel"/>
</dbReference>
<dbReference type="Proteomes" id="UP000231932">
    <property type="component" value="Chromosome"/>
</dbReference>
<sequence length="461" mass="50265">MFDLILRGGQIVTPRETYRGDIGVVDGKIAAVGMLEGAEAGRVYDATGRFVLPGLIDEHVHSRDPGLTHKEDFAHSTRAAAAGGITTILEMPNCVPPVRDADHFYRRVEEIAPKAHVDYGLYGIVLGDENLEALPGLAEAGVIGFKLFWGYALDRRSLALVYDAAEGGDIVPPPDEGQIFEAFRVIGELGRAVAVHAENRELIARLTRKERAAGGADYDAFLRSRPAVNERLTTEAAMALGQAAGVHVHILHMTSADGVEALAEARRRGWSVTGETCPHYLMLTDEDWERVGVRMKILPPIRQRDHQKRLWEALRSGELQAVGSDHSPHTEEEKSGDIWSVPAGFLGVQTMVPLMLDAVVRGKLSLNRLVELMAETPARIWGFYGVKGVIRPGADADFTVVDLDRTWVVRGEDLYSKSRVQPYEGRSGRGAPVAAFVRGVQVMEDGRPIAGPVGRLVKPGV</sequence>
<dbReference type="GO" id="GO:0000256">
    <property type="term" value="P:allantoin catabolic process"/>
    <property type="evidence" value="ECO:0007669"/>
    <property type="project" value="InterPro"/>
</dbReference>
<dbReference type="InterPro" id="IPR050138">
    <property type="entry name" value="DHOase/Allantoinase_Hydrolase"/>
</dbReference>
<accession>A0A2K8N726</accession>
<dbReference type="PANTHER" id="PTHR43668">
    <property type="entry name" value="ALLANTOINASE"/>
    <property type="match status" value="1"/>
</dbReference>
<keyword evidence="7" id="KW-0479">Metal-binding</keyword>
<dbReference type="GO" id="GO:0004038">
    <property type="term" value="F:allantoinase activity"/>
    <property type="evidence" value="ECO:0007669"/>
    <property type="project" value="UniProtKB-EC"/>
</dbReference>
<dbReference type="AlphaFoldDB" id="A0A2K8N726"/>
<comment type="subunit">
    <text evidence="5">Homotetramer.</text>
</comment>
<comment type="similarity">
    <text evidence="4">Belongs to the metallo-dependent hydrolases superfamily. Allantoinase family.</text>
</comment>
<dbReference type="InterPro" id="IPR011059">
    <property type="entry name" value="Metal-dep_hydrolase_composite"/>
</dbReference>
<evidence type="ECO:0000256" key="4">
    <source>
        <dbReference type="ARBA" id="ARBA00010368"/>
    </source>
</evidence>
<evidence type="ECO:0000256" key="6">
    <source>
        <dbReference type="ARBA" id="ARBA00012863"/>
    </source>
</evidence>
<evidence type="ECO:0000256" key="3">
    <source>
        <dbReference type="ARBA" id="ARBA00008829"/>
    </source>
</evidence>
<evidence type="ECO:0000256" key="9">
    <source>
        <dbReference type="ARBA" id="ARBA00022833"/>
    </source>
</evidence>